<keyword evidence="3" id="KW-1185">Reference proteome</keyword>
<dbReference type="Gene3D" id="3.30.450.20">
    <property type="entry name" value="PAS domain"/>
    <property type="match status" value="2"/>
</dbReference>
<dbReference type="EMBL" id="VFSV01000008">
    <property type="protein sequence ID" value="TRD22049.1"/>
    <property type="molecule type" value="Genomic_DNA"/>
</dbReference>
<gene>
    <name evidence="2" type="ORF">FEV53_06665</name>
</gene>
<dbReference type="SUPFAM" id="SSF55785">
    <property type="entry name" value="PYP-like sensor domain (PAS domain)"/>
    <property type="match status" value="2"/>
</dbReference>
<dbReference type="SMART" id="SM00091">
    <property type="entry name" value="PAS"/>
    <property type="match status" value="3"/>
</dbReference>
<dbReference type="PROSITE" id="PS50112">
    <property type="entry name" value="PAS"/>
    <property type="match status" value="1"/>
</dbReference>
<accession>A0A547Q6P3</accession>
<protein>
    <submittedName>
        <fullName evidence="2">PAS domain-containing protein</fullName>
    </submittedName>
</protein>
<dbReference type="AlphaFoldDB" id="A0A547Q6P3"/>
<evidence type="ECO:0000313" key="2">
    <source>
        <dbReference type="EMBL" id="TRD22049.1"/>
    </source>
</evidence>
<evidence type="ECO:0000259" key="1">
    <source>
        <dbReference type="PROSITE" id="PS50112"/>
    </source>
</evidence>
<sequence length="405" mass="45093">MTDDTLWRQLVARFPTLAPLVHDMGDGETEMLMAADGLSRARLERSGNRVTLEALDDRNDRVEIDRVCINALQLECAAKNRLIKALPFPVWQHDAAERIVWANRAYMDVVGAGQDIWPIPRIAGHDMSTDGGRLEMGDRQYVFASTESVDSIICALLPTGEARGAGRINQSMSRIFSQLPNGLAIYDAEGRISAFNPAWLDLTGLAAEWILTNPLRNSLFDRFEACGIAGQIEGEDLRTRFARQAQRNGQIMEIWRQEDGRILRFSANLQEDGSCGFMLEDATAEIRQVQRAQSELSSYRAAFDALPGATALCDRDGALTYANHAFRKIWPSARPGQSWGELSDQWRLKIPAGDIPDLHALTGSGDRVEPLEDRALQVNPLGQHGFIVRYNPEMTADAVLESWRA</sequence>
<dbReference type="Proteomes" id="UP000318590">
    <property type="component" value="Unassembled WGS sequence"/>
</dbReference>
<evidence type="ECO:0000313" key="3">
    <source>
        <dbReference type="Proteomes" id="UP000318590"/>
    </source>
</evidence>
<dbReference type="RefSeq" id="WP_142834037.1">
    <property type="nucleotide sequence ID" value="NZ_VFSV01000008.1"/>
</dbReference>
<organism evidence="2 3">
    <name type="scientific">Palleronia caenipelagi</name>
    <dbReference type="NCBI Taxonomy" id="2489174"/>
    <lineage>
        <taxon>Bacteria</taxon>
        <taxon>Pseudomonadati</taxon>
        <taxon>Pseudomonadota</taxon>
        <taxon>Alphaproteobacteria</taxon>
        <taxon>Rhodobacterales</taxon>
        <taxon>Roseobacteraceae</taxon>
        <taxon>Palleronia</taxon>
    </lineage>
</organism>
<dbReference type="InterPro" id="IPR035965">
    <property type="entry name" value="PAS-like_dom_sf"/>
</dbReference>
<name>A0A547Q6P3_9RHOB</name>
<dbReference type="Pfam" id="PF13188">
    <property type="entry name" value="PAS_8"/>
    <property type="match status" value="2"/>
</dbReference>
<dbReference type="Pfam" id="PF12860">
    <property type="entry name" value="PAS_7"/>
    <property type="match status" value="1"/>
</dbReference>
<dbReference type="OrthoDB" id="9797304at2"/>
<dbReference type="InterPro" id="IPR000014">
    <property type="entry name" value="PAS"/>
</dbReference>
<feature type="domain" description="PAS" evidence="1">
    <location>
        <begin position="168"/>
        <end position="211"/>
    </location>
</feature>
<proteinExistence type="predicted"/>
<reference evidence="2 3" key="1">
    <citation type="submission" date="2019-06" db="EMBL/GenBank/DDBJ databases">
        <title>Paenimaribius caenipelagi gen. nov., sp. nov., isolated from a tidal flat.</title>
        <authorList>
            <person name="Yoon J.-H."/>
        </authorList>
    </citation>
    <scope>NUCLEOTIDE SEQUENCE [LARGE SCALE GENOMIC DNA]</scope>
    <source>
        <strain evidence="2 3">JBTF-M29</strain>
    </source>
</reference>
<comment type="caution">
    <text evidence="2">The sequence shown here is derived from an EMBL/GenBank/DDBJ whole genome shotgun (WGS) entry which is preliminary data.</text>
</comment>